<gene>
    <name evidence="2" type="ORF">SAMN05444955_11910</name>
</gene>
<dbReference type="STRING" id="1173111.SAMN05444955_11910"/>
<evidence type="ECO:0000313" key="3">
    <source>
        <dbReference type="Proteomes" id="UP000199695"/>
    </source>
</evidence>
<keyword evidence="1" id="KW-1133">Transmembrane helix</keyword>
<dbReference type="AlphaFoldDB" id="A0A1H8ISC9"/>
<dbReference type="EMBL" id="FOCQ01000019">
    <property type="protein sequence ID" value="SEN71015.1"/>
    <property type="molecule type" value="Genomic_DNA"/>
</dbReference>
<name>A0A1H8ISC9_9BACL</name>
<evidence type="ECO:0000313" key="2">
    <source>
        <dbReference type="EMBL" id="SEN71015.1"/>
    </source>
</evidence>
<dbReference type="Proteomes" id="UP000199695">
    <property type="component" value="Unassembled WGS sequence"/>
</dbReference>
<evidence type="ECO:0000256" key="1">
    <source>
        <dbReference type="SAM" id="Phobius"/>
    </source>
</evidence>
<protein>
    <submittedName>
        <fullName evidence="2">Putative membrane protein</fullName>
    </submittedName>
</protein>
<keyword evidence="3" id="KW-1185">Reference proteome</keyword>
<feature type="transmembrane region" description="Helical" evidence="1">
    <location>
        <begin position="17"/>
        <end position="42"/>
    </location>
</feature>
<accession>A0A1H8ISC9</accession>
<proteinExistence type="predicted"/>
<keyword evidence="1" id="KW-0812">Transmembrane</keyword>
<organism evidence="2 3">
    <name type="scientific">Lihuaxuella thermophila</name>
    <dbReference type="NCBI Taxonomy" id="1173111"/>
    <lineage>
        <taxon>Bacteria</taxon>
        <taxon>Bacillati</taxon>
        <taxon>Bacillota</taxon>
        <taxon>Bacilli</taxon>
        <taxon>Bacillales</taxon>
        <taxon>Thermoactinomycetaceae</taxon>
        <taxon>Lihuaxuella</taxon>
    </lineage>
</organism>
<reference evidence="2 3" key="1">
    <citation type="submission" date="2016-10" db="EMBL/GenBank/DDBJ databases">
        <authorList>
            <person name="de Groot N.N."/>
        </authorList>
    </citation>
    <scope>NUCLEOTIDE SEQUENCE [LARGE SCALE GENOMIC DNA]</scope>
    <source>
        <strain evidence="2 3">DSM 46701</strain>
    </source>
</reference>
<sequence>MSMSEKLTRHRLHPISILYFIVAAVKKSLSFIWVFPLLVLFIHQEIDKQIPPKFR</sequence>
<keyword evidence="1" id="KW-0472">Membrane</keyword>